<protein>
    <submittedName>
        <fullName evidence="3">Peptidoglycan DD-metalloendopeptidase family protein</fullName>
    </submittedName>
</protein>
<dbReference type="GO" id="GO:0004222">
    <property type="term" value="F:metalloendopeptidase activity"/>
    <property type="evidence" value="ECO:0007669"/>
    <property type="project" value="TreeGrafter"/>
</dbReference>
<evidence type="ECO:0000259" key="2">
    <source>
        <dbReference type="Pfam" id="PF01551"/>
    </source>
</evidence>
<gene>
    <name evidence="3" type="ORF">I6N98_02370</name>
</gene>
<reference evidence="3 4" key="1">
    <citation type="submission" date="2020-12" db="EMBL/GenBank/DDBJ databases">
        <authorList>
            <person name="Shan Y."/>
        </authorList>
    </citation>
    <scope>NUCLEOTIDE SEQUENCE [LARGE SCALE GENOMIC DNA]</scope>
    <source>
        <strain evidence="4">csc3.9</strain>
    </source>
</reference>
<sequence length="383" mass="43608">MLERSEVRRAGLLLLCAWLVLPGARAEDAEATRAQLKQLDREIRQLKDTIGDNQAERTREARKLRAIEKDVGRVAAELHRVKTQRDAHQNKLDDLQRRQGLLRQQQSKQKAIIAEQIRDAYTLGQERRIKMLLNQEDPEKLSRMLTYYDYFNEARSEQLERYRQTLSSLQALIPEIASETEKLADAEEELQEQQAELQEQKQKRADILAGIDRELSSQSSQLSNLDSERKGLESVLKAIEQDITNIAIPASYKPFKEMRGKLPWPVAGRRLNSYGSSRQGSAIRWQGIQIAGNEGDSIHSIHNGRVVFADWLRGAGLLIIVDHGDDYLSLYAHNESLLRQEGDWVRGGEAIATVGNSGGRRQAGVYFEIRHKGRPRDPAAWCN</sequence>
<dbReference type="AlphaFoldDB" id="A0A7T4R409"/>
<dbReference type="InterPro" id="IPR050570">
    <property type="entry name" value="Cell_wall_metabolism_enzyme"/>
</dbReference>
<evidence type="ECO:0000313" key="3">
    <source>
        <dbReference type="EMBL" id="QQD20038.1"/>
    </source>
</evidence>
<evidence type="ECO:0000313" key="4">
    <source>
        <dbReference type="Proteomes" id="UP000596063"/>
    </source>
</evidence>
<dbReference type="CDD" id="cd12797">
    <property type="entry name" value="M23_peptidase"/>
    <property type="match status" value="1"/>
</dbReference>
<dbReference type="KEGG" id="snan:I6N98_02370"/>
<feature type="coiled-coil region" evidence="1">
    <location>
        <begin position="29"/>
        <end position="105"/>
    </location>
</feature>
<evidence type="ECO:0000256" key="1">
    <source>
        <dbReference type="SAM" id="Coils"/>
    </source>
</evidence>
<dbReference type="Pfam" id="PF01551">
    <property type="entry name" value="Peptidase_M23"/>
    <property type="match status" value="1"/>
</dbReference>
<keyword evidence="1" id="KW-0175">Coiled coil</keyword>
<keyword evidence="4" id="KW-1185">Reference proteome</keyword>
<accession>A0A7T4R409</accession>
<dbReference type="Gene3D" id="6.10.250.3150">
    <property type="match status" value="1"/>
</dbReference>
<dbReference type="SUPFAM" id="SSF51261">
    <property type="entry name" value="Duplicated hybrid motif"/>
    <property type="match status" value="1"/>
</dbReference>
<dbReference type="PANTHER" id="PTHR21666:SF270">
    <property type="entry name" value="MUREIN HYDROLASE ACTIVATOR ENVC"/>
    <property type="match status" value="1"/>
</dbReference>
<feature type="coiled-coil region" evidence="1">
    <location>
        <begin position="152"/>
        <end position="242"/>
    </location>
</feature>
<name>A0A7T4R409_9GAMM</name>
<dbReference type="PANTHER" id="PTHR21666">
    <property type="entry name" value="PEPTIDASE-RELATED"/>
    <property type="match status" value="1"/>
</dbReference>
<feature type="domain" description="M23ase beta-sheet core" evidence="2">
    <location>
        <begin position="285"/>
        <end position="378"/>
    </location>
</feature>
<dbReference type="InterPro" id="IPR016047">
    <property type="entry name" value="M23ase_b-sheet_dom"/>
</dbReference>
<dbReference type="Proteomes" id="UP000596063">
    <property type="component" value="Chromosome"/>
</dbReference>
<dbReference type="EMBL" id="CP066167">
    <property type="protein sequence ID" value="QQD20038.1"/>
    <property type="molecule type" value="Genomic_DNA"/>
</dbReference>
<dbReference type="FunFam" id="2.70.70.10:FF:000003">
    <property type="entry name" value="Murein hydrolase activator EnvC"/>
    <property type="match status" value="1"/>
</dbReference>
<proteinExistence type="predicted"/>
<dbReference type="InterPro" id="IPR011055">
    <property type="entry name" value="Dup_hybrid_motif"/>
</dbReference>
<organism evidence="3 4">
    <name type="scientific">Spongiibacter nanhainus</name>
    <dbReference type="NCBI Taxonomy" id="2794344"/>
    <lineage>
        <taxon>Bacteria</taxon>
        <taxon>Pseudomonadati</taxon>
        <taxon>Pseudomonadota</taxon>
        <taxon>Gammaproteobacteria</taxon>
        <taxon>Cellvibrionales</taxon>
        <taxon>Spongiibacteraceae</taxon>
        <taxon>Spongiibacter</taxon>
    </lineage>
</organism>
<dbReference type="Gene3D" id="2.70.70.10">
    <property type="entry name" value="Glucose Permease (Domain IIA)"/>
    <property type="match status" value="1"/>
</dbReference>